<evidence type="ECO:0000259" key="2">
    <source>
        <dbReference type="Pfam" id="PF23544"/>
    </source>
</evidence>
<proteinExistence type="predicted"/>
<dbReference type="InterPro" id="IPR056362">
    <property type="entry name" value="AtuA-like_ferredoxin_dom"/>
</dbReference>
<evidence type="ECO:0000313" key="3">
    <source>
        <dbReference type="EMBL" id="GAD48516.1"/>
    </source>
</evidence>
<dbReference type="KEGG" id="ntd:EGO55_02545"/>
<dbReference type="Pfam" id="PF23544">
    <property type="entry name" value="AtuA_ferredoxin"/>
    <property type="match status" value="1"/>
</dbReference>
<feature type="domain" description="Acyclic terpene utilisation N-terminal" evidence="1">
    <location>
        <begin position="10"/>
        <end position="454"/>
    </location>
</feature>
<evidence type="ECO:0008006" key="5">
    <source>
        <dbReference type="Google" id="ProtNLM"/>
    </source>
</evidence>
<gene>
    <name evidence="3" type="ORF">NT2_03_00040</name>
</gene>
<dbReference type="Proteomes" id="UP000016568">
    <property type="component" value="Unassembled WGS sequence"/>
</dbReference>
<comment type="caution">
    <text evidence="3">The sequence shown here is derived from an EMBL/GenBank/DDBJ whole genome shotgun (WGS) entry which is preliminary data.</text>
</comment>
<organism evidence="3 4">
    <name type="scientific">Caenibius tardaugens NBRC 16725</name>
    <dbReference type="NCBI Taxonomy" id="1219035"/>
    <lineage>
        <taxon>Bacteria</taxon>
        <taxon>Pseudomonadati</taxon>
        <taxon>Pseudomonadota</taxon>
        <taxon>Alphaproteobacteria</taxon>
        <taxon>Sphingomonadales</taxon>
        <taxon>Erythrobacteraceae</taxon>
        <taxon>Caenibius</taxon>
    </lineage>
</organism>
<dbReference type="EMBL" id="BASZ01000003">
    <property type="protein sequence ID" value="GAD48516.1"/>
    <property type="molecule type" value="Genomic_DNA"/>
</dbReference>
<accession>U2Y5V7</accession>
<dbReference type="AlphaFoldDB" id="U2Y5V7"/>
<sequence length="605" mass="65122">MKPDVSDKVVRIAGASGALNDSVIAVPQLLKEAEMHYLAFDYLGEGAMGMMRRLREADPKSGFLTDFVDLHIGPYLAELKHRGIKVISNAGGMNPEGLADMIRQRAGELNLDIRVGVVTGDDIDAMVPDLRAQGVREMFNDIPFPEGKIGSINAYLGAFPIAAALDAGADIVITGRVVDSALILGPLIHEFGWGPEDFDLLAAGSAAGHLLECGTQVTGGTFTDWRDVPDWANIGFPIGECRADGSCIITKPEGTGGLVSIGTVAEQLLYEVSDTRAYYLPDVVCDFSDVKLEQVGENRVLMTGVKGYPPTDQYKVCLTYDAGWRSVALIPIVGLEAPAKARRTAEALLKRTSDILRNRNQPDWQLTHVEVIGTEASYASAARPLDPREVLLKIVVDHEDPGAAAMFNREQSTAIMNMAVGTSIAPIIAAPRAFPLTEVFLFLIDKDKVPAHVTLEGKDVPFADRRVSGFDPAALPERAAAEAAADGTEEVPLLSLAWTRSGDKGRLFNVGVIARKPEYLPYIRASLTADTVAECYRDQFDNPADRRVDAYDAPGFHALNFVVHDAQGGGISMSPRFDAAAKTMGQRLLEVPVKVPAAMARAIAE</sequence>
<dbReference type="OrthoDB" id="9763456at2"/>
<dbReference type="RefSeq" id="WP_021689423.1">
    <property type="nucleotide sequence ID" value="NZ_BASZ01000003.1"/>
</dbReference>
<evidence type="ECO:0000313" key="4">
    <source>
        <dbReference type="Proteomes" id="UP000016568"/>
    </source>
</evidence>
<dbReference type="InterPro" id="IPR010839">
    <property type="entry name" value="AtuA_N"/>
</dbReference>
<feature type="domain" description="AtuA-like ferredoxin-fold" evidence="2">
    <location>
        <begin position="491"/>
        <end position="593"/>
    </location>
</feature>
<dbReference type="PANTHER" id="PTHR47708">
    <property type="match status" value="1"/>
</dbReference>
<keyword evidence="4" id="KW-1185">Reference proteome</keyword>
<name>U2Y5V7_9SPHN</name>
<evidence type="ECO:0000259" key="1">
    <source>
        <dbReference type="Pfam" id="PF07287"/>
    </source>
</evidence>
<dbReference type="Pfam" id="PF07287">
    <property type="entry name" value="AtuA"/>
    <property type="match status" value="1"/>
</dbReference>
<protein>
    <recommendedName>
        <fullName evidence="5">DUF1446 domain-containing protein</fullName>
    </recommendedName>
</protein>
<reference evidence="3 4" key="1">
    <citation type="submission" date="2013-09" db="EMBL/GenBank/DDBJ databases">
        <title>Whole genome shotgun sequence of Novosphingobium tardaugens NBRC 16725.</title>
        <authorList>
            <person name="Isaki S."/>
            <person name="Hosoyama A."/>
            <person name="Tsuchikane K."/>
            <person name="Katsumata H."/>
            <person name="Ando Y."/>
            <person name="Yamazaki S."/>
            <person name="Fujita N."/>
        </authorList>
    </citation>
    <scope>NUCLEOTIDE SEQUENCE [LARGE SCALE GENOMIC DNA]</scope>
    <source>
        <strain evidence="3 4">NBRC 16725</strain>
    </source>
</reference>
<dbReference type="PANTHER" id="PTHR47708:SF2">
    <property type="entry name" value="SI:CH73-132F6.5"/>
    <property type="match status" value="1"/>
</dbReference>
<dbReference type="eggNOG" id="COG3185">
    <property type="taxonomic scope" value="Bacteria"/>
</dbReference>